<proteinExistence type="predicted"/>
<protein>
    <recommendedName>
        <fullName evidence="3">DUF1833 domain-containing protein</fullName>
    </recommendedName>
</protein>
<sequence length="183" mass="20832">MSFPLLLRHSAAALSQRIPWPSTRHLTRADVVAADPYLVRFAISADPNLTIATASVMLALRPRRVDIVPERLRMTLKPARSNRQLHEPPLSTTYWRIESADVAVFMQVQTLLQAHELWEHYDEARLIIDLRTRDTDGGAPRSAQVSIYAQMNFQSRFQRILKHVPIPTVPTTNLSDMPFALLT</sequence>
<gene>
    <name evidence="1" type="ORF">ISS97_17230</name>
</gene>
<evidence type="ECO:0000313" key="2">
    <source>
        <dbReference type="Proteomes" id="UP001620408"/>
    </source>
</evidence>
<dbReference type="Proteomes" id="UP001620408">
    <property type="component" value="Unassembled WGS sequence"/>
</dbReference>
<organism evidence="1 2">
    <name type="scientific">Dyella koreensis</name>
    <dbReference type="NCBI Taxonomy" id="311235"/>
    <lineage>
        <taxon>Bacteria</taxon>
        <taxon>Pseudomonadati</taxon>
        <taxon>Pseudomonadota</taxon>
        <taxon>Gammaproteobacteria</taxon>
        <taxon>Lysobacterales</taxon>
        <taxon>Rhodanobacteraceae</taxon>
        <taxon>Dyella</taxon>
    </lineage>
</organism>
<accession>A0ABW8K800</accession>
<dbReference type="EMBL" id="JADIKD010000012">
    <property type="protein sequence ID" value="MFK2919017.1"/>
    <property type="molecule type" value="Genomic_DNA"/>
</dbReference>
<evidence type="ECO:0000313" key="1">
    <source>
        <dbReference type="EMBL" id="MFK2919017.1"/>
    </source>
</evidence>
<keyword evidence="2" id="KW-1185">Reference proteome</keyword>
<comment type="caution">
    <text evidence="1">The sequence shown here is derived from an EMBL/GenBank/DDBJ whole genome shotgun (WGS) entry which is preliminary data.</text>
</comment>
<evidence type="ECO:0008006" key="3">
    <source>
        <dbReference type="Google" id="ProtNLM"/>
    </source>
</evidence>
<dbReference type="RefSeq" id="WP_379983357.1">
    <property type="nucleotide sequence ID" value="NZ_JADIKD010000012.1"/>
</dbReference>
<reference evidence="1 2" key="1">
    <citation type="submission" date="2020-10" db="EMBL/GenBank/DDBJ databases">
        <title>Phylogeny of dyella-like bacteria.</title>
        <authorList>
            <person name="Fu J."/>
        </authorList>
    </citation>
    <scope>NUCLEOTIDE SEQUENCE [LARGE SCALE GENOMIC DNA]</scope>
    <source>
        <strain evidence="1 2">BB4</strain>
    </source>
</reference>
<name>A0ABW8K800_9GAMM</name>